<proteinExistence type="predicted"/>
<dbReference type="OMA" id="HMERNSH"/>
<dbReference type="GO" id="GO:0006974">
    <property type="term" value="P:DNA damage response"/>
    <property type="evidence" value="ECO:0007669"/>
    <property type="project" value="InterPro"/>
</dbReference>
<evidence type="ECO:0000313" key="2">
    <source>
        <dbReference type="EnsemblPlants" id="AUR62027322-RA:cds"/>
    </source>
</evidence>
<feature type="compositionally biased region" description="Low complexity" evidence="1">
    <location>
        <begin position="195"/>
        <end position="204"/>
    </location>
</feature>
<dbReference type="GeneID" id="110692815"/>
<dbReference type="PANTHER" id="PTHR35761">
    <property type="entry name" value="ATR INTERACTING PROTEIN"/>
    <property type="match status" value="1"/>
</dbReference>
<name>A0A803MCX9_CHEQI</name>
<keyword evidence="3" id="KW-1185">Reference proteome</keyword>
<feature type="compositionally biased region" description="Basic and acidic residues" evidence="1">
    <location>
        <begin position="175"/>
        <end position="190"/>
    </location>
</feature>
<dbReference type="OrthoDB" id="645074at2759"/>
<dbReference type="KEGG" id="cqi:110692815"/>
<dbReference type="RefSeq" id="XP_021725586.1">
    <property type="nucleotide sequence ID" value="XM_021869894.1"/>
</dbReference>
<feature type="compositionally biased region" description="Low complexity" evidence="1">
    <location>
        <begin position="82"/>
        <end position="96"/>
    </location>
</feature>
<sequence length="685" mass="75760">MASEFTLDDDNFDDAFFEEVDKLEVLATSSSTQQQQNQSKPSSSSTSSFHSTFPQIPEPSIANTNVSHSPPRELSQRNPNVSHSSSTTRSVCSPFSEEQSEIQRLKTELSCASKELLDLRQECSELKKQNAREQQLNLVHVNKKSRTSKSQDYNTNGISLGIENANANHAAPKTGVEKKSTGIQTDKSDESLNPSTSGTTSTDGDFSSLLSIWSPLSSHRSSRNFVAKLIEACASDFCDLFACLGSNMTSKLDSKCSTHTSVPGKFLDLDSAEVSRVSQLYAELTKIADDRAHINAFLAVLLDLCSLENALVVCRSLRILRIALDHILSIDRTCPKRDNVKVKKSYSGSDAVHIHDSEVDKSGGLHDISGDDTSPSRFIIAYKNTCIAESETLSFLCQVDWLHLFMSMHKVALKLKEEHAKVEAVSIMNIILMRTDPCSARAKFGNSPVFETVALLLREEAGFFCRKEAVHLLYLLLNCPSILSTFCSRCNEDDSHTQSPNDGAISLTCHESRVVLEELAECVVCSDYGAKELNLRRNAIIVLSFLASSGKCGFKCFLFHKLSNKANFLVLILKVLMGEIDAEALESCPASEVSKERTLLMREALILLNRLASHPAYSATVLQELTSCRDMVSLAIDTATRLSKKSRRLLKTDRITKQMREVEVVDLACLFRKRIFTFLGESISS</sequence>
<dbReference type="EnsemblPlants" id="AUR62027322-RA">
    <property type="protein sequence ID" value="AUR62027322-RA:cds"/>
    <property type="gene ID" value="AUR62027322"/>
</dbReference>
<reference evidence="2" key="2">
    <citation type="submission" date="2021-03" db="UniProtKB">
        <authorList>
            <consortium name="EnsemblPlants"/>
        </authorList>
    </citation>
    <scope>IDENTIFICATION</scope>
</reference>
<dbReference type="InterPro" id="IPR044952">
    <property type="entry name" value="SUV2"/>
</dbReference>
<dbReference type="AlphaFoldDB" id="A0A803MCX9"/>
<evidence type="ECO:0000313" key="3">
    <source>
        <dbReference type="Proteomes" id="UP000596660"/>
    </source>
</evidence>
<feature type="compositionally biased region" description="Low complexity" evidence="1">
    <location>
        <begin position="28"/>
        <end position="52"/>
    </location>
</feature>
<feature type="region of interest" description="Disordered" evidence="1">
    <location>
        <begin position="27"/>
        <end position="96"/>
    </location>
</feature>
<dbReference type="Gramene" id="AUR62027322-RA">
    <property type="protein sequence ID" value="AUR62027322-RA:cds"/>
    <property type="gene ID" value="AUR62027322"/>
</dbReference>
<dbReference type="PANTHER" id="PTHR35761:SF1">
    <property type="entry name" value="PROTEIN SENSITIVE TO UV 2"/>
    <property type="match status" value="1"/>
</dbReference>
<evidence type="ECO:0000256" key="1">
    <source>
        <dbReference type="SAM" id="MobiDB-lite"/>
    </source>
</evidence>
<accession>A0A803MCX9</accession>
<feature type="region of interest" description="Disordered" evidence="1">
    <location>
        <begin position="169"/>
        <end position="204"/>
    </location>
</feature>
<reference evidence="2" key="1">
    <citation type="journal article" date="2017" name="Nature">
        <title>The genome of Chenopodium quinoa.</title>
        <authorList>
            <person name="Jarvis D.E."/>
            <person name="Ho Y.S."/>
            <person name="Lightfoot D.J."/>
            <person name="Schmoeckel S.M."/>
            <person name="Li B."/>
            <person name="Borm T.J.A."/>
            <person name="Ohyanagi H."/>
            <person name="Mineta K."/>
            <person name="Michell C.T."/>
            <person name="Saber N."/>
            <person name="Kharbatia N.M."/>
            <person name="Rupper R.R."/>
            <person name="Sharp A.R."/>
            <person name="Dally N."/>
            <person name="Boughton B.A."/>
            <person name="Woo Y.H."/>
            <person name="Gao G."/>
            <person name="Schijlen E.G.W.M."/>
            <person name="Guo X."/>
            <person name="Momin A.A."/>
            <person name="Negrao S."/>
            <person name="Al-Babili S."/>
            <person name="Gehring C."/>
            <person name="Roessner U."/>
            <person name="Jung C."/>
            <person name="Murphy K."/>
            <person name="Arold S.T."/>
            <person name="Gojobori T."/>
            <person name="van der Linden C.G."/>
            <person name="van Loo E.N."/>
            <person name="Jellen E.N."/>
            <person name="Maughan P.J."/>
            <person name="Tester M."/>
        </authorList>
    </citation>
    <scope>NUCLEOTIDE SEQUENCE [LARGE SCALE GENOMIC DNA]</scope>
    <source>
        <strain evidence="2">cv. PI 614886</strain>
    </source>
</reference>
<organism evidence="2 3">
    <name type="scientific">Chenopodium quinoa</name>
    <name type="common">Quinoa</name>
    <dbReference type="NCBI Taxonomy" id="63459"/>
    <lineage>
        <taxon>Eukaryota</taxon>
        <taxon>Viridiplantae</taxon>
        <taxon>Streptophyta</taxon>
        <taxon>Embryophyta</taxon>
        <taxon>Tracheophyta</taxon>
        <taxon>Spermatophyta</taxon>
        <taxon>Magnoliopsida</taxon>
        <taxon>eudicotyledons</taxon>
        <taxon>Gunneridae</taxon>
        <taxon>Pentapetalae</taxon>
        <taxon>Caryophyllales</taxon>
        <taxon>Chenopodiaceae</taxon>
        <taxon>Chenopodioideae</taxon>
        <taxon>Atripliceae</taxon>
        <taxon>Chenopodium</taxon>
    </lineage>
</organism>
<protein>
    <submittedName>
        <fullName evidence="2">Uncharacterized protein</fullName>
    </submittedName>
</protein>
<gene>
    <name evidence="2" type="primary">LOC110692815</name>
</gene>
<dbReference type="Proteomes" id="UP000596660">
    <property type="component" value="Unplaced"/>
</dbReference>